<evidence type="ECO:0000256" key="6">
    <source>
        <dbReference type="ARBA" id="ARBA00022573"/>
    </source>
</evidence>
<dbReference type="HAMAP" id="MF_00230">
    <property type="entry name" value="CobT"/>
    <property type="match status" value="1"/>
</dbReference>
<dbReference type="SUPFAM" id="SSF52733">
    <property type="entry name" value="Nicotinate mononucleotide:5,6-dimethylbenzimidazole phosphoribosyltransferase (CobT)"/>
    <property type="match status" value="1"/>
</dbReference>
<dbReference type="InterPro" id="IPR003200">
    <property type="entry name" value="Nict_dMeBzImd_PRibTrfase"/>
</dbReference>
<dbReference type="NCBIfam" id="TIGR03160">
    <property type="entry name" value="cobT_DBIPRT"/>
    <property type="match status" value="1"/>
</dbReference>
<evidence type="ECO:0000256" key="11">
    <source>
        <dbReference type="HAMAP-Rule" id="MF_00230"/>
    </source>
</evidence>
<keyword evidence="13" id="KW-1185">Reference proteome</keyword>
<dbReference type="InterPro" id="IPR017846">
    <property type="entry name" value="Nict_dMeBzImd_PRibTrfase_bact"/>
</dbReference>
<evidence type="ECO:0000256" key="9">
    <source>
        <dbReference type="ARBA" id="ARBA00030686"/>
    </source>
</evidence>
<protein>
    <recommendedName>
        <fullName evidence="5 11">Nicotinate-nucleotide--dimethylbenzimidazole phosphoribosyltransferase</fullName>
        <shortName evidence="11">NN:DBI PRT</shortName>
        <ecNumber evidence="4 11">2.4.2.21</ecNumber>
    </recommendedName>
    <alternativeName>
        <fullName evidence="9 11">N(1)-alpha-phosphoribosyltransferase</fullName>
    </alternativeName>
</protein>
<dbReference type="EC" id="2.4.2.21" evidence="4 11"/>
<gene>
    <name evidence="11 12" type="primary">cobT</name>
    <name evidence="12" type="ORF">DX130_06170</name>
</gene>
<evidence type="ECO:0000256" key="4">
    <source>
        <dbReference type="ARBA" id="ARBA00011991"/>
    </source>
</evidence>
<evidence type="ECO:0000256" key="10">
    <source>
        <dbReference type="ARBA" id="ARBA00047340"/>
    </source>
</evidence>
<evidence type="ECO:0000256" key="7">
    <source>
        <dbReference type="ARBA" id="ARBA00022676"/>
    </source>
</evidence>
<dbReference type="UniPathway" id="UPA00061">
    <property type="reaction ID" value="UER00516"/>
</dbReference>
<proteinExistence type="inferred from homology"/>
<dbReference type="GO" id="GO:0008939">
    <property type="term" value="F:nicotinate-nucleotide-dimethylbenzimidazole phosphoribosyltransferase activity"/>
    <property type="evidence" value="ECO:0007669"/>
    <property type="project" value="UniProtKB-UniRule"/>
</dbReference>
<keyword evidence="7 11" id="KW-0328">Glycosyltransferase</keyword>
<comment type="similarity">
    <text evidence="3 11">Belongs to the CobT family.</text>
</comment>
<organism evidence="12 13">
    <name type="scientific">Paenibacillus paeoniae</name>
    <dbReference type="NCBI Taxonomy" id="2292705"/>
    <lineage>
        <taxon>Bacteria</taxon>
        <taxon>Bacillati</taxon>
        <taxon>Bacillota</taxon>
        <taxon>Bacilli</taxon>
        <taxon>Bacillales</taxon>
        <taxon>Paenibacillaceae</taxon>
        <taxon>Paenibacillus</taxon>
    </lineage>
</organism>
<dbReference type="PANTHER" id="PTHR43463">
    <property type="entry name" value="NICOTINATE-NUCLEOTIDE--DIMETHYLBENZIMIDAZOLE PHOSPHORIBOSYLTRANSFERASE"/>
    <property type="match status" value="1"/>
</dbReference>
<comment type="function">
    <text evidence="1 11">Catalyzes the synthesis of alpha-ribazole-5'-phosphate from nicotinate mononucleotide (NAMN) and 5,6-dimethylbenzimidazole (DMB).</text>
</comment>
<evidence type="ECO:0000256" key="3">
    <source>
        <dbReference type="ARBA" id="ARBA00007110"/>
    </source>
</evidence>
<reference evidence="12 13" key="1">
    <citation type="submission" date="2018-08" db="EMBL/GenBank/DDBJ databases">
        <title>Paenibacillus sp. M4BSY-1, whole genome shotgun sequence.</title>
        <authorList>
            <person name="Tuo L."/>
        </authorList>
    </citation>
    <scope>NUCLEOTIDE SEQUENCE [LARGE SCALE GENOMIC DNA]</scope>
    <source>
        <strain evidence="12 13">M4BSY-1</strain>
    </source>
</reference>
<evidence type="ECO:0000256" key="2">
    <source>
        <dbReference type="ARBA" id="ARBA00005049"/>
    </source>
</evidence>
<comment type="pathway">
    <text evidence="2 11">Nucleoside biosynthesis; alpha-ribazole biosynthesis; alpha-ribazole from 5,6-dimethylbenzimidazole: step 1/2.</text>
</comment>
<accession>A0A371PK90</accession>
<dbReference type="InterPro" id="IPR036087">
    <property type="entry name" value="Nict_dMeBzImd_PRibTrfase_sf"/>
</dbReference>
<dbReference type="NCBIfam" id="NF000996">
    <property type="entry name" value="PRK00105.1"/>
    <property type="match status" value="1"/>
</dbReference>
<comment type="caution">
    <text evidence="12">The sequence shown here is derived from an EMBL/GenBank/DDBJ whole genome shotgun (WGS) entry which is preliminary data.</text>
</comment>
<dbReference type="PANTHER" id="PTHR43463:SF1">
    <property type="entry name" value="NICOTINATE-NUCLEOTIDE--DIMETHYLBENZIMIDAZOLE PHOSPHORIBOSYLTRANSFERASE"/>
    <property type="match status" value="1"/>
</dbReference>
<evidence type="ECO:0000256" key="1">
    <source>
        <dbReference type="ARBA" id="ARBA00002197"/>
    </source>
</evidence>
<keyword evidence="8 11" id="KW-0808">Transferase</keyword>
<dbReference type="Gene3D" id="3.40.50.10210">
    <property type="match status" value="1"/>
</dbReference>
<dbReference type="EMBL" id="QUBQ01000001">
    <property type="protein sequence ID" value="REK76621.1"/>
    <property type="molecule type" value="Genomic_DNA"/>
</dbReference>
<keyword evidence="6 11" id="KW-0169">Cobalamin biosynthesis</keyword>
<dbReference type="CDD" id="cd02439">
    <property type="entry name" value="DMB-PRT_CobT"/>
    <property type="match status" value="1"/>
</dbReference>
<dbReference type="FunFam" id="3.40.50.10210:FF:000001">
    <property type="entry name" value="Nicotinate-nucleotide--dimethylbenzimidazole phosphoribosyltransferase"/>
    <property type="match status" value="1"/>
</dbReference>
<sequence length="355" mass="36941">MSVNEQEERLLAIIESIPPYDEDAAHRAELHSDQLTKPPGSLGKLEAIGAQLAGATGELWPDLSKRAVIVMAGDHGVCEEGISAFPQAVTPQMVLNFLNGGAAVNVLARQAGAEVVCVDIGVAAELKHENLVSRKVVWGTRNMAKEAAMTRSETVEAIMAGIAITAEQAATGTRLFATGEMGIGNTTASAAITSVLANLSPELTVGRGTGINDSVLVHKTEVVKRAIELNQPNPGDPIDVLAKVGGAEIAGLVGVIIGAAANRCPVVIDGYISTTAALVASRLAPRTVSYMLASHLSHEQGHSKLMEAIGLSPLIHLEMRLGEGTGAVLAFHLLDASLRLMQEMATFDSAGISKS</sequence>
<evidence type="ECO:0000313" key="12">
    <source>
        <dbReference type="EMBL" id="REK76621.1"/>
    </source>
</evidence>
<dbReference type="Proteomes" id="UP000261905">
    <property type="component" value="Unassembled WGS sequence"/>
</dbReference>
<dbReference type="GO" id="GO:0009236">
    <property type="term" value="P:cobalamin biosynthetic process"/>
    <property type="evidence" value="ECO:0007669"/>
    <property type="project" value="UniProtKB-UniRule"/>
</dbReference>
<dbReference type="Pfam" id="PF02277">
    <property type="entry name" value="DBI_PRT"/>
    <property type="match status" value="1"/>
</dbReference>
<dbReference type="OrthoDB" id="9781491at2"/>
<dbReference type="RefSeq" id="WP_116043656.1">
    <property type="nucleotide sequence ID" value="NZ_QUBQ01000001.1"/>
</dbReference>
<evidence type="ECO:0000256" key="8">
    <source>
        <dbReference type="ARBA" id="ARBA00022679"/>
    </source>
</evidence>
<dbReference type="AlphaFoldDB" id="A0A371PK90"/>
<dbReference type="InterPro" id="IPR023195">
    <property type="entry name" value="Nict_dMeBzImd_PRibTrfase_N"/>
</dbReference>
<evidence type="ECO:0000313" key="13">
    <source>
        <dbReference type="Proteomes" id="UP000261905"/>
    </source>
</evidence>
<comment type="catalytic activity">
    <reaction evidence="10 11">
        <text>5,6-dimethylbenzimidazole + nicotinate beta-D-ribonucleotide = alpha-ribazole 5'-phosphate + nicotinate + H(+)</text>
        <dbReference type="Rhea" id="RHEA:11196"/>
        <dbReference type="ChEBI" id="CHEBI:15378"/>
        <dbReference type="ChEBI" id="CHEBI:15890"/>
        <dbReference type="ChEBI" id="CHEBI:32544"/>
        <dbReference type="ChEBI" id="CHEBI:57502"/>
        <dbReference type="ChEBI" id="CHEBI:57918"/>
        <dbReference type="EC" id="2.4.2.21"/>
    </reaction>
</comment>
<name>A0A371PK90_9BACL</name>
<evidence type="ECO:0000256" key="5">
    <source>
        <dbReference type="ARBA" id="ARBA00015486"/>
    </source>
</evidence>
<dbReference type="Gene3D" id="1.10.1610.10">
    <property type="match status" value="1"/>
</dbReference>
<feature type="active site" description="Proton acceptor" evidence="11">
    <location>
        <position position="323"/>
    </location>
</feature>